<organism evidence="4 5">
    <name type="scientific">Sphingomonas humi</name>
    <dbReference type="NCBI Taxonomy" id="335630"/>
    <lineage>
        <taxon>Bacteria</taxon>
        <taxon>Pseudomonadati</taxon>
        <taxon>Pseudomonadota</taxon>
        <taxon>Alphaproteobacteria</taxon>
        <taxon>Sphingomonadales</taxon>
        <taxon>Sphingomonadaceae</taxon>
        <taxon>Sphingomonas</taxon>
    </lineage>
</organism>
<sequence length="262" mass="28079">MQQLLSSHILFIDGEAFVLDKPAGLPVDTPKRGGESVERRLDELRFGFKRLPTAMHRLDQDTSGCLLFARHPASRAKIQQAFEAGQVEKTYLALLAGTLEGEEGTIDLPLAKKSSAEAGWRMVGDPKGQKAITRWRKLAERDGRTLVEFRPLTGRTHQIRVHAREGLGAGIVGDRVYGVPGGPMLLHASRLVVPRGGKPPIDVTAPLPEHWGEWKSLIEPADVGASGEDVPAPNEAAAADEITPIAPAVDADADGTTGGDEA</sequence>
<dbReference type="InterPro" id="IPR050188">
    <property type="entry name" value="RluA_PseudoU_synthase"/>
</dbReference>
<evidence type="ECO:0000313" key="5">
    <source>
        <dbReference type="Proteomes" id="UP001501310"/>
    </source>
</evidence>
<dbReference type="InterPro" id="IPR006145">
    <property type="entry name" value="PsdUridine_synth_RsuA/RluA"/>
</dbReference>
<evidence type="ECO:0000256" key="2">
    <source>
        <dbReference type="SAM" id="MobiDB-lite"/>
    </source>
</evidence>
<dbReference type="EMBL" id="BAAAZD010000001">
    <property type="protein sequence ID" value="GAA4001634.1"/>
    <property type="molecule type" value="Genomic_DNA"/>
</dbReference>
<proteinExistence type="inferred from homology"/>
<feature type="domain" description="Pseudouridine synthase RsuA/RluA-like" evidence="3">
    <location>
        <begin position="17"/>
        <end position="163"/>
    </location>
</feature>
<comment type="similarity">
    <text evidence="1">Belongs to the pseudouridine synthase RluA family.</text>
</comment>
<dbReference type="Gene3D" id="3.30.2350.10">
    <property type="entry name" value="Pseudouridine synthase"/>
    <property type="match status" value="1"/>
</dbReference>
<dbReference type="RefSeq" id="WP_344709150.1">
    <property type="nucleotide sequence ID" value="NZ_BAAAZD010000001.1"/>
</dbReference>
<evidence type="ECO:0000259" key="3">
    <source>
        <dbReference type="Pfam" id="PF00849"/>
    </source>
</evidence>
<dbReference type="PANTHER" id="PTHR21600:SF44">
    <property type="entry name" value="RIBOSOMAL LARGE SUBUNIT PSEUDOURIDINE SYNTHASE D"/>
    <property type="match status" value="1"/>
</dbReference>
<evidence type="ECO:0000256" key="1">
    <source>
        <dbReference type="ARBA" id="ARBA00010876"/>
    </source>
</evidence>
<accession>A0ABP7RSH4</accession>
<reference evidence="5" key="1">
    <citation type="journal article" date="2019" name="Int. J. Syst. Evol. Microbiol.">
        <title>The Global Catalogue of Microorganisms (GCM) 10K type strain sequencing project: providing services to taxonomists for standard genome sequencing and annotation.</title>
        <authorList>
            <consortium name="The Broad Institute Genomics Platform"/>
            <consortium name="The Broad Institute Genome Sequencing Center for Infectious Disease"/>
            <person name="Wu L."/>
            <person name="Ma J."/>
        </authorList>
    </citation>
    <scope>NUCLEOTIDE SEQUENCE [LARGE SCALE GENOMIC DNA]</scope>
    <source>
        <strain evidence="5">JCM 16603</strain>
    </source>
</reference>
<dbReference type="InterPro" id="IPR020103">
    <property type="entry name" value="PsdUridine_synth_cat_dom_sf"/>
</dbReference>
<evidence type="ECO:0000313" key="4">
    <source>
        <dbReference type="EMBL" id="GAA4001634.1"/>
    </source>
</evidence>
<gene>
    <name evidence="4" type="ORF">GCM10022211_10770</name>
</gene>
<dbReference type="CDD" id="cd02869">
    <property type="entry name" value="PseudoU_synth_RluA_like"/>
    <property type="match status" value="1"/>
</dbReference>
<comment type="caution">
    <text evidence="4">The sequence shown here is derived from an EMBL/GenBank/DDBJ whole genome shotgun (WGS) entry which is preliminary data.</text>
</comment>
<dbReference type="PANTHER" id="PTHR21600">
    <property type="entry name" value="MITOCHONDRIAL RNA PSEUDOURIDINE SYNTHASE"/>
    <property type="match status" value="1"/>
</dbReference>
<keyword evidence="5" id="KW-1185">Reference proteome</keyword>
<name>A0ABP7RSH4_9SPHN</name>
<dbReference type="Proteomes" id="UP001501310">
    <property type="component" value="Unassembled WGS sequence"/>
</dbReference>
<dbReference type="Pfam" id="PF00849">
    <property type="entry name" value="PseudoU_synth_2"/>
    <property type="match status" value="1"/>
</dbReference>
<feature type="region of interest" description="Disordered" evidence="2">
    <location>
        <begin position="223"/>
        <end position="262"/>
    </location>
</feature>
<dbReference type="SUPFAM" id="SSF55120">
    <property type="entry name" value="Pseudouridine synthase"/>
    <property type="match status" value="1"/>
</dbReference>
<protein>
    <submittedName>
        <fullName evidence="4">RNA pseudouridine synthase</fullName>
    </submittedName>
</protein>